<dbReference type="Proteomes" id="UP000279236">
    <property type="component" value="Unassembled WGS sequence"/>
</dbReference>
<keyword evidence="3" id="KW-1185">Reference proteome</keyword>
<organism evidence="2 3">
    <name type="scientific">Apiotrichum porosum</name>
    <dbReference type="NCBI Taxonomy" id="105984"/>
    <lineage>
        <taxon>Eukaryota</taxon>
        <taxon>Fungi</taxon>
        <taxon>Dikarya</taxon>
        <taxon>Basidiomycota</taxon>
        <taxon>Agaricomycotina</taxon>
        <taxon>Tremellomycetes</taxon>
        <taxon>Trichosporonales</taxon>
        <taxon>Trichosporonaceae</taxon>
        <taxon>Apiotrichum</taxon>
    </lineage>
</organism>
<feature type="compositionally biased region" description="Basic and acidic residues" evidence="1">
    <location>
        <begin position="1177"/>
        <end position="1189"/>
    </location>
</feature>
<feature type="region of interest" description="Disordered" evidence="1">
    <location>
        <begin position="1"/>
        <end position="778"/>
    </location>
</feature>
<dbReference type="GeneID" id="39590180"/>
<gene>
    <name evidence="2" type="ORF">EHS24_005637</name>
</gene>
<protein>
    <submittedName>
        <fullName evidence="2">Uncharacterized protein</fullName>
    </submittedName>
</protein>
<sequence>MSAGGGTLASPPPVTTTQSSRRSKPPTENWDDDFEFSFPRATKAAAGGSSSSSSAARASVSTPKRDVGGLLGEGSRGNAAYMQQDSPDSFDEDWDDPLPGPPPPPLQQPPRSPSGLTATKPQRSPVQTLLQPPRSSQSHSPTLPSPTSAKPSPLLNHSYPATAPPAALDHASTLSLQTVRQGDTTPSGLSTPRGQLSKRSSSSFTPARQESPLFGHSASPAHRSSPNLANPNRGGTLQSLQQPRHQTSTSSLRRVPVPPIPPGLDHSRTPSPTKHRSQTKSPFQPAPGPALTSVQTITASPSTENLREKKPKFWKRFSAGPSTPSPQRDKDDARRRRSSSVGNLAPPNSVEPPVPPLPANLRSPSAASGWSSTSIMSSASSTRSGKGRRFSLMMRRSSSNISALADTPTKPPPMPHPYALRGPSTSSVNMANATSSSTVNLSSPQSAVRTSSSPIVNRSPQVAGSSTMHRMAVAGRTPSPAKPRTEADGSASSSRPRTFSPGFHLPSPSPGSPYNRITPTPSECDADADENDTSRRRRRVRPASAMPIPRKTAASLASAGYDHVNSSSPTLSMGSLASTQQSSPSQPRNVHMPTLAALSSASAANQQHQSPSGGPHSRMSSANMPDSASLASGFPAGTSPSNTSVSMSFGSSAQHHQTNGQSSAHQSTLKRITSFSKKHSRRLSGGWMFGTQSSTSSNESGSRDSRPPLQLLETVTGSPSKPSTVGKAAAASLSAAAGAGAGTGTGSDKAPFPHEGAVDLSSPRSSRNGDAVHPLEAQTDWEDTAKMRAIKRERRRMSFNDFVIPDQVLAKQKELKRGIGAVKKFAGGVEALKQLVAAHDRLCDGILASGSEADTRLFVQLENEYAQWWEMATVLIEVASTGTREAESPMSQSVRSRRITLATDDARVASEALRSISGSTATSFASTTNSFATSASLSTNPTLSLRQASYADSDVFTSPPSAANKPYPADFRASTGRGDLSQRQLDVLRTMLRTPVDSSDNVLASVQKSHASKAGRGSRASMPVPPTMERPIIPAAPSTMRASQSPLAFSTPAGPPPVPTTDSPDVSTYVMPSPSYPSPNTAAALAQPRHKSGIGLAGLRDFLRSLKNGRDKNEKPALAHTAAHPPANKLRKRPAPINTVAAEKYGQSPPASPIPPSAVDAVLVQTQRGNIPPHTHTNPDDSRSPIKVDAKKRRPGAGPPV</sequence>
<feature type="compositionally biased region" description="Low complexity" evidence="1">
    <location>
        <begin position="44"/>
        <end position="61"/>
    </location>
</feature>
<feature type="compositionally biased region" description="Polar residues" evidence="1">
    <location>
        <begin position="423"/>
        <end position="468"/>
    </location>
</feature>
<feature type="compositionally biased region" description="Polar residues" evidence="1">
    <location>
        <begin position="292"/>
        <end position="304"/>
    </location>
</feature>
<evidence type="ECO:0000313" key="2">
    <source>
        <dbReference type="EMBL" id="RSH84134.1"/>
    </source>
</evidence>
<feature type="compositionally biased region" description="Polar residues" evidence="1">
    <location>
        <begin position="172"/>
        <end position="208"/>
    </location>
</feature>
<dbReference type="RefSeq" id="XP_028477582.1">
    <property type="nucleotide sequence ID" value="XM_028621130.1"/>
</dbReference>
<feature type="compositionally biased region" description="Pro residues" evidence="1">
    <location>
        <begin position="98"/>
        <end position="112"/>
    </location>
</feature>
<feature type="compositionally biased region" description="Polar residues" evidence="1">
    <location>
        <begin position="116"/>
        <end position="150"/>
    </location>
</feature>
<name>A0A427XZ18_9TREE</name>
<feature type="compositionally biased region" description="Low complexity" evidence="1">
    <location>
        <begin position="359"/>
        <end position="399"/>
    </location>
</feature>
<dbReference type="OrthoDB" id="2554322at2759"/>
<comment type="caution">
    <text evidence="2">The sequence shown here is derived from an EMBL/GenBank/DDBJ whole genome shotgun (WGS) entry which is preliminary data.</text>
</comment>
<accession>A0A427XZ18</accession>
<feature type="compositionally biased region" description="Polar residues" evidence="1">
    <location>
        <begin position="713"/>
        <end position="723"/>
    </location>
</feature>
<feature type="region of interest" description="Disordered" evidence="1">
    <location>
        <begin position="1006"/>
        <end position="1074"/>
    </location>
</feature>
<dbReference type="EMBL" id="RSCE01000003">
    <property type="protein sequence ID" value="RSH84134.1"/>
    <property type="molecule type" value="Genomic_DNA"/>
</dbReference>
<feature type="compositionally biased region" description="Low complexity" evidence="1">
    <location>
        <begin position="726"/>
        <end position="738"/>
    </location>
</feature>
<feature type="compositionally biased region" description="Polar residues" evidence="1">
    <location>
        <begin position="222"/>
        <end position="252"/>
    </location>
</feature>
<dbReference type="AlphaFoldDB" id="A0A427XZ18"/>
<feature type="compositionally biased region" description="Polar residues" evidence="1">
    <location>
        <begin position="564"/>
        <end position="588"/>
    </location>
</feature>
<feature type="compositionally biased region" description="Polar residues" evidence="1">
    <location>
        <begin position="605"/>
        <end position="630"/>
    </location>
</feature>
<evidence type="ECO:0000256" key="1">
    <source>
        <dbReference type="SAM" id="MobiDB-lite"/>
    </source>
</evidence>
<evidence type="ECO:0000313" key="3">
    <source>
        <dbReference type="Proteomes" id="UP000279236"/>
    </source>
</evidence>
<feature type="region of interest" description="Disordered" evidence="1">
    <location>
        <begin position="956"/>
        <end position="978"/>
    </location>
</feature>
<feature type="compositionally biased region" description="Pro residues" evidence="1">
    <location>
        <begin position="349"/>
        <end position="358"/>
    </location>
</feature>
<reference evidence="2 3" key="1">
    <citation type="submission" date="2018-11" db="EMBL/GenBank/DDBJ databases">
        <title>Genome sequence of Apiotrichum porosum DSM 27194.</title>
        <authorList>
            <person name="Aliyu H."/>
            <person name="Gorte O."/>
            <person name="Ochsenreither K."/>
        </authorList>
    </citation>
    <scope>NUCLEOTIDE SEQUENCE [LARGE SCALE GENOMIC DNA]</scope>
    <source>
        <strain evidence="2 3">DSM 27194</strain>
    </source>
</reference>
<proteinExistence type="predicted"/>
<feature type="compositionally biased region" description="Low complexity" evidence="1">
    <location>
        <begin position="595"/>
        <end position="604"/>
    </location>
</feature>
<feature type="region of interest" description="Disordered" evidence="1">
    <location>
        <begin position="1110"/>
        <end position="1201"/>
    </location>
</feature>
<feature type="compositionally biased region" description="Polar residues" evidence="1">
    <location>
        <begin position="638"/>
        <end position="675"/>
    </location>
</feature>
<feature type="compositionally biased region" description="Low complexity" evidence="1">
    <location>
        <begin position="1118"/>
        <end position="1127"/>
    </location>
</feature>